<accession>A0A1G6H5K0</accession>
<keyword evidence="4" id="KW-1185">Reference proteome</keyword>
<organism evidence="3 4">
    <name type="scientific">Pelagirhabdus alkalitolerans</name>
    <dbReference type="NCBI Taxonomy" id="1612202"/>
    <lineage>
        <taxon>Bacteria</taxon>
        <taxon>Bacillati</taxon>
        <taxon>Bacillota</taxon>
        <taxon>Bacilli</taxon>
        <taxon>Bacillales</taxon>
        <taxon>Bacillaceae</taxon>
        <taxon>Pelagirhabdus</taxon>
    </lineage>
</organism>
<evidence type="ECO:0000313" key="4">
    <source>
        <dbReference type="Proteomes" id="UP000242949"/>
    </source>
</evidence>
<feature type="coiled-coil region" evidence="1">
    <location>
        <begin position="165"/>
        <end position="206"/>
    </location>
</feature>
<dbReference type="EMBL" id="FMYI01000002">
    <property type="protein sequence ID" value="SDB89481.1"/>
    <property type="molecule type" value="Genomic_DNA"/>
</dbReference>
<feature type="transmembrane region" description="Helical" evidence="2">
    <location>
        <begin position="244"/>
        <end position="266"/>
    </location>
</feature>
<gene>
    <name evidence="3" type="ORF">SAMN05421734_102258</name>
</gene>
<feature type="transmembrane region" description="Helical" evidence="2">
    <location>
        <begin position="319"/>
        <end position="340"/>
    </location>
</feature>
<proteinExistence type="predicted"/>
<feature type="transmembrane region" description="Helical" evidence="2">
    <location>
        <begin position="360"/>
        <end position="378"/>
    </location>
</feature>
<evidence type="ECO:0000256" key="2">
    <source>
        <dbReference type="SAM" id="Phobius"/>
    </source>
</evidence>
<dbReference type="AlphaFoldDB" id="A0A1G6H5K0"/>
<feature type="transmembrane region" description="Helical" evidence="2">
    <location>
        <begin position="211"/>
        <end position="232"/>
    </location>
</feature>
<dbReference type="OrthoDB" id="2418206at2"/>
<reference evidence="4" key="1">
    <citation type="submission" date="2016-09" db="EMBL/GenBank/DDBJ databases">
        <authorList>
            <person name="Varghese N."/>
            <person name="Submissions S."/>
        </authorList>
    </citation>
    <scope>NUCLEOTIDE SEQUENCE [LARGE SCALE GENOMIC DNA]</scope>
    <source>
        <strain evidence="4">S5</strain>
    </source>
</reference>
<dbReference type="Proteomes" id="UP000242949">
    <property type="component" value="Unassembled WGS sequence"/>
</dbReference>
<keyword evidence="2" id="KW-0472">Membrane</keyword>
<keyword evidence="2" id="KW-0812">Transmembrane</keyword>
<protein>
    <submittedName>
        <fullName evidence="3">Uncharacterized protein</fullName>
    </submittedName>
</protein>
<evidence type="ECO:0000313" key="3">
    <source>
        <dbReference type="EMBL" id="SDB89481.1"/>
    </source>
</evidence>
<keyword evidence="1" id="KW-0175">Coiled coil</keyword>
<dbReference type="RefSeq" id="WP_090793204.1">
    <property type="nucleotide sequence ID" value="NZ_FMYI01000002.1"/>
</dbReference>
<name>A0A1G6H5K0_9BACI</name>
<sequence length="401" mass="46271">MSNQDLKNLEEKLKNYINAIDQSYMKTDQNHTKKETDKIDEFIDKFYSKSDNKWSTQNDQSDNSGSTVITAAKEFNEFIDVLKSIKFEADVIPYTDITRIVFENSQEELKDIIKDRLDKNWSHYLKNVDNNASHQLKRNFLKIKEHIGLSTLQKDHVPNGISDEIVYYEKRIDNMNESIEEFETKLAQYQNDYSKMQNELKDTYDKVITQFISILGIFAAILMGAFGSIHSFTSIFNNAHRLPIGNVLVISSIGASGVIVIIFFLLHGMSKIIGREISSCKCKEKKKASNSFFKKLVNSFNGKDDSNVCNCSVVERYPVVIITHYLLYFIMITGFAIIYLDNNSTFDSAYTNSLPILANIFLFYLFSIMFLLSLHNMFATKPRDKSLIDHTKYKTAKLFKK</sequence>
<evidence type="ECO:0000256" key="1">
    <source>
        <dbReference type="SAM" id="Coils"/>
    </source>
</evidence>
<keyword evidence="2" id="KW-1133">Transmembrane helix</keyword>